<name>G0QJ05_ICHMU</name>
<organism evidence="1 2">
    <name type="scientific">Ichthyophthirius multifiliis</name>
    <name type="common">White spot disease agent</name>
    <name type="synonym">Ich</name>
    <dbReference type="NCBI Taxonomy" id="5932"/>
    <lineage>
        <taxon>Eukaryota</taxon>
        <taxon>Sar</taxon>
        <taxon>Alveolata</taxon>
        <taxon>Ciliophora</taxon>
        <taxon>Intramacronucleata</taxon>
        <taxon>Oligohymenophorea</taxon>
        <taxon>Hymenostomatida</taxon>
        <taxon>Ophryoglenina</taxon>
        <taxon>Ichthyophthirius</taxon>
    </lineage>
</organism>
<dbReference type="RefSeq" id="XP_004040102.1">
    <property type="nucleotide sequence ID" value="XM_004040054.1"/>
</dbReference>
<evidence type="ECO:0000313" key="2">
    <source>
        <dbReference type="Proteomes" id="UP000008983"/>
    </source>
</evidence>
<gene>
    <name evidence="1" type="ORF">IMG5_001750</name>
</gene>
<dbReference type="GeneID" id="14910993"/>
<keyword evidence="2" id="KW-1185">Reference proteome</keyword>
<dbReference type="Proteomes" id="UP000008983">
    <property type="component" value="Unassembled WGS sequence"/>
</dbReference>
<sequence>MTNIEIVILCKKHIPYPKHEDLLILMNFLNTKIKPNIKNKKIKTLLSLLSSGCYLHDFFQQQILKVNSQINIAEEQNEKSEYIISLLEKKRKFFNKQITQKSLFGIFLIKLTLKLITKRSFCVL</sequence>
<protein>
    <submittedName>
        <fullName evidence="1">Uncharacterized protein</fullName>
    </submittedName>
</protein>
<accession>G0QJ05</accession>
<proteinExistence type="predicted"/>
<reference evidence="1 2" key="1">
    <citation type="submission" date="2011-07" db="EMBL/GenBank/DDBJ databases">
        <authorList>
            <person name="Coyne R."/>
            <person name="Brami D."/>
            <person name="Johnson J."/>
            <person name="Hostetler J."/>
            <person name="Hannick L."/>
            <person name="Clark T."/>
            <person name="Cassidy-Hanley D."/>
            <person name="Inman J."/>
        </authorList>
    </citation>
    <scope>NUCLEOTIDE SEQUENCE [LARGE SCALE GENOMIC DNA]</scope>
    <source>
        <strain evidence="1 2">G5</strain>
    </source>
</reference>
<evidence type="ECO:0000313" key="1">
    <source>
        <dbReference type="EMBL" id="EGR34798.1"/>
    </source>
</evidence>
<dbReference type="EMBL" id="GL983044">
    <property type="protein sequence ID" value="EGR34798.1"/>
    <property type="molecule type" value="Genomic_DNA"/>
</dbReference>
<dbReference type="InParanoid" id="G0QJ05"/>
<dbReference type="AlphaFoldDB" id="G0QJ05"/>